<dbReference type="Gene3D" id="3.30.460.10">
    <property type="entry name" value="Beta Polymerase, domain 2"/>
    <property type="match status" value="1"/>
</dbReference>
<evidence type="ECO:0000313" key="2">
    <source>
        <dbReference type="Proteomes" id="UP000198584"/>
    </source>
</evidence>
<name>A0A1H4FND4_9BACI</name>
<dbReference type="AlphaFoldDB" id="A0A1H4FND4"/>
<sequence length="173" mass="20092">MRKVEVVDYNKLWPEEFKKEAESLRTIMESILMNIHHIGSTSVAGLPAKPVIDIMPVVKKIEHVDPYNEAMEAIGYEAKGEHGIPSRRFFKKGGDDRTHHVHVFESGSPDIERHLAFRDYMRSHPEEAEAYGQLKIDLARKSPTDIQAYMDGKDSFIKDRERRALAWYRKQQQ</sequence>
<gene>
    <name evidence="1" type="ORF">SAMN05421743_11234</name>
</gene>
<keyword evidence="1" id="KW-0808">Transferase</keyword>
<dbReference type="SUPFAM" id="SSF81301">
    <property type="entry name" value="Nucleotidyltransferase"/>
    <property type="match status" value="1"/>
</dbReference>
<keyword evidence="2" id="KW-1185">Reference proteome</keyword>
<dbReference type="STRING" id="571932.SAMN05421743_11234"/>
<dbReference type="PANTHER" id="PTHR34822">
    <property type="entry name" value="GRPB DOMAIN PROTEIN (AFU_ORTHOLOGUE AFUA_1G01530)"/>
    <property type="match status" value="1"/>
</dbReference>
<proteinExistence type="predicted"/>
<dbReference type="InterPro" id="IPR007344">
    <property type="entry name" value="GrpB/CoaE"/>
</dbReference>
<dbReference type="InterPro" id="IPR043519">
    <property type="entry name" value="NT_sf"/>
</dbReference>
<dbReference type="GO" id="GO:0016740">
    <property type="term" value="F:transferase activity"/>
    <property type="evidence" value="ECO:0007669"/>
    <property type="project" value="UniProtKB-KW"/>
</dbReference>
<dbReference type="Pfam" id="PF04229">
    <property type="entry name" value="GrpB"/>
    <property type="match status" value="1"/>
</dbReference>
<dbReference type="EMBL" id="FNQR01000012">
    <property type="protein sequence ID" value="SEA98893.1"/>
    <property type="molecule type" value="Genomic_DNA"/>
</dbReference>
<protein>
    <submittedName>
        <fullName evidence="1">GrpB domain, predicted nucleotidyltransferase, UPF0157 family</fullName>
    </submittedName>
</protein>
<evidence type="ECO:0000313" key="1">
    <source>
        <dbReference type="EMBL" id="SEA98893.1"/>
    </source>
</evidence>
<reference evidence="1 2" key="1">
    <citation type="submission" date="2016-10" db="EMBL/GenBank/DDBJ databases">
        <authorList>
            <person name="de Groot N.N."/>
        </authorList>
    </citation>
    <scope>NUCLEOTIDE SEQUENCE [LARGE SCALE GENOMIC DNA]</scope>
    <source>
        <strain evidence="1 2">CCM7597</strain>
    </source>
</reference>
<dbReference type="RefSeq" id="WP_218131909.1">
    <property type="nucleotide sequence ID" value="NZ_FNQR01000012.1"/>
</dbReference>
<dbReference type="PANTHER" id="PTHR34822:SF1">
    <property type="entry name" value="GRPB FAMILY PROTEIN"/>
    <property type="match status" value="1"/>
</dbReference>
<dbReference type="Proteomes" id="UP000198584">
    <property type="component" value="Unassembled WGS sequence"/>
</dbReference>
<accession>A0A1H4FND4</accession>
<organism evidence="1 2">
    <name type="scientific">Thalassobacillus cyri</name>
    <dbReference type="NCBI Taxonomy" id="571932"/>
    <lineage>
        <taxon>Bacteria</taxon>
        <taxon>Bacillati</taxon>
        <taxon>Bacillota</taxon>
        <taxon>Bacilli</taxon>
        <taxon>Bacillales</taxon>
        <taxon>Bacillaceae</taxon>
        <taxon>Thalassobacillus</taxon>
    </lineage>
</organism>